<accession>A0A7X3IHD7</accession>
<dbReference type="CDD" id="cd01392">
    <property type="entry name" value="HTH_LacI"/>
    <property type="match status" value="1"/>
</dbReference>
<dbReference type="PROSITE" id="PS50932">
    <property type="entry name" value="HTH_LACI_2"/>
    <property type="match status" value="1"/>
</dbReference>
<dbReference type="GO" id="GO:0000976">
    <property type="term" value="F:transcription cis-regulatory region binding"/>
    <property type="evidence" value="ECO:0007669"/>
    <property type="project" value="TreeGrafter"/>
</dbReference>
<dbReference type="InterPro" id="IPR010982">
    <property type="entry name" value="Lambda_DNA-bd_dom_sf"/>
</dbReference>
<gene>
    <name evidence="5" type="ORF">GRF59_10085</name>
</gene>
<dbReference type="PROSITE" id="PS00356">
    <property type="entry name" value="HTH_LACI_1"/>
    <property type="match status" value="1"/>
</dbReference>
<dbReference type="GO" id="GO:0003700">
    <property type="term" value="F:DNA-binding transcription factor activity"/>
    <property type="evidence" value="ECO:0007669"/>
    <property type="project" value="TreeGrafter"/>
</dbReference>
<evidence type="ECO:0000256" key="1">
    <source>
        <dbReference type="ARBA" id="ARBA00023015"/>
    </source>
</evidence>
<organism evidence="5 6">
    <name type="scientific">Paenibacillus dendrobii</name>
    <dbReference type="NCBI Taxonomy" id="2691084"/>
    <lineage>
        <taxon>Bacteria</taxon>
        <taxon>Bacillati</taxon>
        <taxon>Bacillota</taxon>
        <taxon>Bacilli</taxon>
        <taxon>Bacillales</taxon>
        <taxon>Paenibacillaceae</taxon>
        <taxon>Paenibacillus</taxon>
    </lineage>
</organism>
<keyword evidence="3" id="KW-0804">Transcription</keyword>
<dbReference type="CDD" id="cd01544">
    <property type="entry name" value="PBP1_GalR"/>
    <property type="match status" value="1"/>
</dbReference>
<dbReference type="Pfam" id="PF00356">
    <property type="entry name" value="LacI"/>
    <property type="match status" value="1"/>
</dbReference>
<evidence type="ECO:0000313" key="6">
    <source>
        <dbReference type="Proteomes" id="UP000460318"/>
    </source>
</evidence>
<evidence type="ECO:0000256" key="3">
    <source>
        <dbReference type="ARBA" id="ARBA00023163"/>
    </source>
</evidence>
<reference evidence="5 6" key="1">
    <citation type="submission" date="2019-12" db="EMBL/GenBank/DDBJ databases">
        <title>Paenibacillus sp. nov., an endophytic bacterium isolated from the stem of Dendrobium.</title>
        <authorList>
            <person name="Zhao R."/>
        </authorList>
    </citation>
    <scope>NUCLEOTIDE SEQUENCE [LARGE SCALE GENOMIC DNA]</scope>
    <source>
        <strain evidence="5 6">HJL G12</strain>
    </source>
</reference>
<dbReference type="Pfam" id="PF13377">
    <property type="entry name" value="Peripla_BP_3"/>
    <property type="match status" value="1"/>
</dbReference>
<feature type="domain" description="HTH lacI-type" evidence="4">
    <location>
        <begin position="2"/>
        <end position="57"/>
    </location>
</feature>
<keyword evidence="1" id="KW-0805">Transcription regulation</keyword>
<protein>
    <submittedName>
        <fullName evidence="5">LacI family DNA-binding transcriptional regulator</fullName>
    </submittedName>
</protein>
<proteinExistence type="predicted"/>
<dbReference type="InterPro" id="IPR000843">
    <property type="entry name" value="HTH_LacI"/>
</dbReference>
<keyword evidence="6" id="KW-1185">Reference proteome</keyword>
<dbReference type="Proteomes" id="UP000460318">
    <property type="component" value="Unassembled WGS sequence"/>
</dbReference>
<dbReference type="EMBL" id="WUBI01000001">
    <property type="protein sequence ID" value="MWV43983.1"/>
    <property type="molecule type" value="Genomic_DNA"/>
</dbReference>
<evidence type="ECO:0000313" key="5">
    <source>
        <dbReference type="EMBL" id="MWV43983.1"/>
    </source>
</evidence>
<sequence>MATIKDIAELAEVSSATVSRVLNNDLSFNVPEETKNKVIEVAKRLNYKKKAERKRKTDEATEYKLGLLIWCSEQLEYSDPYYLSIRVGVERECLRRGIDIHRVFRWVEGTSQDMNLSDLHGLISIGKVNPSFILNSKDTNLQVVTVDCISSERCDAVVFDLEKAATQALDYLFELGHQRIGYIGGTTYVFSKDTKEQYVDERQRAFCRLMAEKGLLRERDLHIGGWGTESGYRLMKRAIEQGDIPSAFLIACDPMAIGALRAIDESGLQVPEEISIVSIDDIELSQYVNPPLTTVRVFSEEMGKTAVKLMLDRLKSGREASLQVTIPTELVVRKSCRGVKKDEQA</sequence>
<dbReference type="PANTHER" id="PTHR30146:SF149">
    <property type="entry name" value="HTH-TYPE TRANSCRIPTIONAL REGULATOR EBGR"/>
    <property type="match status" value="1"/>
</dbReference>
<evidence type="ECO:0000256" key="2">
    <source>
        <dbReference type="ARBA" id="ARBA00023125"/>
    </source>
</evidence>
<dbReference type="SUPFAM" id="SSF53822">
    <property type="entry name" value="Periplasmic binding protein-like I"/>
    <property type="match status" value="1"/>
</dbReference>
<dbReference type="PRINTS" id="PR00036">
    <property type="entry name" value="HTHLACI"/>
</dbReference>
<dbReference type="PANTHER" id="PTHR30146">
    <property type="entry name" value="LACI-RELATED TRANSCRIPTIONAL REPRESSOR"/>
    <property type="match status" value="1"/>
</dbReference>
<keyword evidence="2 5" id="KW-0238">DNA-binding</keyword>
<name>A0A7X3IHD7_9BACL</name>
<dbReference type="SUPFAM" id="SSF47413">
    <property type="entry name" value="lambda repressor-like DNA-binding domains"/>
    <property type="match status" value="1"/>
</dbReference>
<dbReference type="Gene3D" id="3.40.50.2300">
    <property type="match status" value="2"/>
</dbReference>
<dbReference type="AlphaFoldDB" id="A0A7X3IHD7"/>
<comment type="caution">
    <text evidence="5">The sequence shown here is derived from an EMBL/GenBank/DDBJ whole genome shotgun (WGS) entry which is preliminary data.</text>
</comment>
<dbReference type="Gene3D" id="1.10.260.40">
    <property type="entry name" value="lambda repressor-like DNA-binding domains"/>
    <property type="match status" value="1"/>
</dbReference>
<dbReference type="InterPro" id="IPR046335">
    <property type="entry name" value="LacI/GalR-like_sensor"/>
</dbReference>
<dbReference type="SMART" id="SM00354">
    <property type="entry name" value="HTH_LACI"/>
    <property type="match status" value="1"/>
</dbReference>
<dbReference type="InterPro" id="IPR028082">
    <property type="entry name" value="Peripla_BP_I"/>
</dbReference>
<evidence type="ECO:0000259" key="4">
    <source>
        <dbReference type="PROSITE" id="PS50932"/>
    </source>
</evidence>